<evidence type="ECO:0000256" key="4">
    <source>
        <dbReference type="ARBA" id="ARBA00022989"/>
    </source>
</evidence>
<keyword evidence="8" id="KW-1185">Reference proteome</keyword>
<feature type="transmembrane region" description="Helical" evidence="6">
    <location>
        <begin position="167"/>
        <end position="188"/>
    </location>
</feature>
<feature type="transmembrane region" description="Helical" evidence="6">
    <location>
        <begin position="101"/>
        <end position="122"/>
    </location>
</feature>
<dbReference type="EMBL" id="QWLB01000020">
    <property type="protein sequence ID" value="RIH92413.1"/>
    <property type="molecule type" value="Genomic_DNA"/>
</dbReference>
<dbReference type="GO" id="GO:0005886">
    <property type="term" value="C:plasma membrane"/>
    <property type="evidence" value="ECO:0007669"/>
    <property type="project" value="UniProtKB-SubCell"/>
</dbReference>
<accession>A0A399F8J1</accession>
<feature type="transmembrane region" description="Helical" evidence="6">
    <location>
        <begin position="58"/>
        <end position="89"/>
    </location>
</feature>
<gene>
    <name evidence="7" type="primary">rbsC_4</name>
    <name evidence="7" type="ORF">Mgrana_01709</name>
</gene>
<feature type="transmembrane region" description="Helical" evidence="6">
    <location>
        <begin position="128"/>
        <end position="146"/>
    </location>
</feature>
<proteinExistence type="predicted"/>
<feature type="transmembrane region" description="Helical" evidence="6">
    <location>
        <begin position="219"/>
        <end position="241"/>
    </location>
</feature>
<name>A0A399F8J1_9DEIN</name>
<comment type="subcellular location">
    <subcellularLocation>
        <location evidence="1">Cell membrane</location>
        <topology evidence="1">Multi-pass membrane protein</topology>
    </subcellularLocation>
</comment>
<keyword evidence="3 6" id="KW-0812">Transmembrane</keyword>
<dbReference type="Proteomes" id="UP000266178">
    <property type="component" value="Unassembled WGS sequence"/>
</dbReference>
<dbReference type="CDD" id="cd06579">
    <property type="entry name" value="TM_PBP1_transp_AraH_like"/>
    <property type="match status" value="1"/>
</dbReference>
<evidence type="ECO:0000313" key="8">
    <source>
        <dbReference type="Proteomes" id="UP000266178"/>
    </source>
</evidence>
<sequence length="324" mass="33339">MSTEAKRQTNKATRADILGALGILPVLILICIIFAILSPNFATPNNFINVLRQASINVVLAAGMTFVILTAGIDLSVGAILGASAVVALQVSLMPQWGWAAIPAGLLAGLAFGLINGLLIAYLKLSPFVVTLGAYSAVRGAAYLLANNGQTVINSNLSFAAIGNDSFLGVPWLVWIALLVILASWFILRRTVLGVHVYAVGGNEQAARLTGIKVPRVLLFVYGFSGLCAGLAGVMSAARLYSANGILGTGYELDAIAAVVLGGTSLAGGVGSVLGTTLGAMIIAVLNNGLTILGVSSFWQLVVKGVVIVIAVAVDRLRTARAGR</sequence>
<keyword evidence="5 6" id="KW-0472">Membrane</keyword>
<evidence type="ECO:0000256" key="1">
    <source>
        <dbReference type="ARBA" id="ARBA00004651"/>
    </source>
</evidence>
<dbReference type="PANTHER" id="PTHR32196:SF72">
    <property type="entry name" value="RIBOSE IMPORT PERMEASE PROTEIN RBSC"/>
    <property type="match status" value="1"/>
</dbReference>
<dbReference type="AlphaFoldDB" id="A0A399F8J1"/>
<dbReference type="OrthoDB" id="9813906at2"/>
<feature type="transmembrane region" description="Helical" evidence="6">
    <location>
        <begin position="253"/>
        <end position="286"/>
    </location>
</feature>
<dbReference type="InterPro" id="IPR001851">
    <property type="entry name" value="ABC_transp_permease"/>
</dbReference>
<dbReference type="PANTHER" id="PTHR32196">
    <property type="entry name" value="ABC TRANSPORTER PERMEASE PROTEIN YPHD-RELATED-RELATED"/>
    <property type="match status" value="1"/>
</dbReference>
<dbReference type="GO" id="GO:0022857">
    <property type="term" value="F:transmembrane transporter activity"/>
    <property type="evidence" value="ECO:0007669"/>
    <property type="project" value="InterPro"/>
</dbReference>
<dbReference type="Pfam" id="PF02653">
    <property type="entry name" value="BPD_transp_2"/>
    <property type="match status" value="1"/>
</dbReference>
<feature type="transmembrane region" description="Helical" evidence="6">
    <location>
        <begin position="17"/>
        <end position="38"/>
    </location>
</feature>
<evidence type="ECO:0000313" key="7">
    <source>
        <dbReference type="EMBL" id="RIH92413.1"/>
    </source>
</evidence>
<protein>
    <submittedName>
        <fullName evidence="7">Ribose import permease protein RbsC</fullName>
    </submittedName>
</protein>
<organism evidence="7 8">
    <name type="scientific">Meiothermus granaticius NBRC 107808</name>
    <dbReference type="NCBI Taxonomy" id="1227551"/>
    <lineage>
        <taxon>Bacteria</taxon>
        <taxon>Thermotogati</taxon>
        <taxon>Deinococcota</taxon>
        <taxon>Deinococci</taxon>
        <taxon>Thermales</taxon>
        <taxon>Thermaceae</taxon>
        <taxon>Meiothermus</taxon>
    </lineage>
</organism>
<keyword evidence="4 6" id="KW-1133">Transmembrane helix</keyword>
<evidence type="ECO:0000256" key="5">
    <source>
        <dbReference type="ARBA" id="ARBA00023136"/>
    </source>
</evidence>
<evidence type="ECO:0000256" key="6">
    <source>
        <dbReference type="SAM" id="Phobius"/>
    </source>
</evidence>
<feature type="transmembrane region" description="Helical" evidence="6">
    <location>
        <begin position="292"/>
        <end position="314"/>
    </location>
</feature>
<evidence type="ECO:0000256" key="3">
    <source>
        <dbReference type="ARBA" id="ARBA00022692"/>
    </source>
</evidence>
<evidence type="ECO:0000256" key="2">
    <source>
        <dbReference type="ARBA" id="ARBA00022475"/>
    </source>
</evidence>
<dbReference type="RefSeq" id="WP_119357200.1">
    <property type="nucleotide sequence ID" value="NZ_BJXM01000011.1"/>
</dbReference>
<keyword evidence="2" id="KW-1003">Cell membrane</keyword>
<comment type="caution">
    <text evidence="7">The sequence shown here is derived from an EMBL/GenBank/DDBJ whole genome shotgun (WGS) entry which is preliminary data.</text>
</comment>
<reference evidence="7 8" key="1">
    <citation type="submission" date="2018-08" db="EMBL/GenBank/DDBJ databases">
        <title>Meiothermus granaticius genome AF-68 sequencing project.</title>
        <authorList>
            <person name="Da Costa M.S."/>
            <person name="Albuquerque L."/>
            <person name="Raposo P."/>
            <person name="Froufe H.J.C."/>
            <person name="Barroso C.S."/>
            <person name="Egas C."/>
        </authorList>
    </citation>
    <scope>NUCLEOTIDE SEQUENCE [LARGE SCALE GENOMIC DNA]</scope>
    <source>
        <strain evidence="7 8">AF-68</strain>
    </source>
</reference>